<dbReference type="InterPro" id="IPR003598">
    <property type="entry name" value="Ig_sub2"/>
</dbReference>
<dbReference type="FunFam" id="2.60.40.10:FF:001607">
    <property type="entry name" value="Leukocyte immune-type receptor TS32.15 L2.5a"/>
    <property type="match status" value="2"/>
</dbReference>
<dbReference type="PANTHER" id="PTHR11738:SF186">
    <property type="entry name" value="OSTEOCLAST-ASSOCIATED IMMUNOGLOBULIN-LIKE RECEPTOR"/>
    <property type="match status" value="1"/>
</dbReference>
<dbReference type="Pfam" id="PF13895">
    <property type="entry name" value="Ig_2"/>
    <property type="match status" value="1"/>
</dbReference>
<dbReference type="InterPro" id="IPR036179">
    <property type="entry name" value="Ig-like_dom_sf"/>
</dbReference>
<organism evidence="3 4">
    <name type="scientific">Tachysurus vachellii</name>
    <name type="common">Darkbarbel catfish</name>
    <name type="synonym">Pelteobagrus vachellii</name>
    <dbReference type="NCBI Taxonomy" id="175792"/>
    <lineage>
        <taxon>Eukaryota</taxon>
        <taxon>Metazoa</taxon>
        <taxon>Chordata</taxon>
        <taxon>Craniata</taxon>
        <taxon>Vertebrata</taxon>
        <taxon>Euteleostomi</taxon>
        <taxon>Actinopterygii</taxon>
        <taxon>Neopterygii</taxon>
        <taxon>Teleostei</taxon>
        <taxon>Ostariophysi</taxon>
        <taxon>Siluriformes</taxon>
        <taxon>Bagridae</taxon>
        <taxon>Tachysurus</taxon>
    </lineage>
</organism>
<evidence type="ECO:0000256" key="1">
    <source>
        <dbReference type="ARBA" id="ARBA00023157"/>
    </source>
</evidence>
<gene>
    <name evidence="3" type="ORF">Q7C36_004351</name>
</gene>
<dbReference type="SUPFAM" id="SSF48726">
    <property type="entry name" value="Immunoglobulin"/>
    <property type="match status" value="2"/>
</dbReference>
<comment type="caution">
    <text evidence="3">The sequence shown here is derived from an EMBL/GenBank/DDBJ whole genome shotgun (WGS) entry which is preliminary data.</text>
</comment>
<dbReference type="PANTHER" id="PTHR11738">
    <property type="entry name" value="MHC CLASS I NK CELL RECEPTOR"/>
    <property type="match status" value="1"/>
</dbReference>
<dbReference type="InterPro" id="IPR050412">
    <property type="entry name" value="Ig-like_Receptors_ImmuneReg"/>
</dbReference>
<proteinExistence type="predicted"/>
<dbReference type="SMART" id="SM00409">
    <property type="entry name" value="IG"/>
    <property type="match status" value="2"/>
</dbReference>
<sequence>MVVCWPTSLGYWCAGRPAWDAGVLVNIYIYMSFKNHHSCPIGVRAHSTRGMASSWAWSETLLITPLFSKSSSVPRRNKTTNTWKTLGRLGNKIKNKTRKHDIQKQKHMAQDKSCQNIPLVFRQGKVQTVYDIKSPKPTVTINPDTQVFIGETVTFRCDVQKGRDTEWTYGWFRDSNRLYPYSTTKEFSIRSVTDSHRGQYTCRGRRTSDYQMSQMSDSVTLSVSKSPKPTVTINPDTQVFMGETVTFRCDVQKGRDTEWTYEWFWDSNAYPYPTTNEFSISYVTVSHRGQYTCRGRRTSDSQMSEMSDPVTLSVSSESVNECYNCRKGFTSF</sequence>
<dbReference type="Proteomes" id="UP001187315">
    <property type="component" value="Unassembled WGS sequence"/>
</dbReference>
<keyword evidence="4" id="KW-1185">Reference proteome</keyword>
<dbReference type="SMART" id="SM00408">
    <property type="entry name" value="IGc2"/>
    <property type="match status" value="2"/>
</dbReference>
<name>A0AA88NN88_TACVA</name>
<evidence type="ECO:0000259" key="2">
    <source>
        <dbReference type="PROSITE" id="PS50835"/>
    </source>
</evidence>
<evidence type="ECO:0000313" key="3">
    <source>
        <dbReference type="EMBL" id="KAK2860185.1"/>
    </source>
</evidence>
<accession>A0AA88NN88</accession>
<dbReference type="AlphaFoldDB" id="A0AA88NN88"/>
<dbReference type="InterPro" id="IPR013783">
    <property type="entry name" value="Ig-like_fold"/>
</dbReference>
<feature type="domain" description="Ig-like" evidence="2">
    <location>
        <begin position="137"/>
        <end position="222"/>
    </location>
</feature>
<dbReference type="InterPro" id="IPR003599">
    <property type="entry name" value="Ig_sub"/>
</dbReference>
<dbReference type="InterPro" id="IPR007110">
    <property type="entry name" value="Ig-like_dom"/>
</dbReference>
<reference evidence="3" key="1">
    <citation type="submission" date="2023-08" db="EMBL/GenBank/DDBJ databases">
        <title>Pelteobagrus vachellii genome.</title>
        <authorList>
            <person name="Liu H."/>
        </authorList>
    </citation>
    <scope>NUCLEOTIDE SEQUENCE</scope>
    <source>
        <strain evidence="3">PRFRI_2022a</strain>
        <tissue evidence="3">Muscle</tissue>
    </source>
</reference>
<dbReference type="Pfam" id="PF13927">
    <property type="entry name" value="Ig_3"/>
    <property type="match status" value="1"/>
</dbReference>
<protein>
    <recommendedName>
        <fullName evidence="2">Ig-like domain-containing protein</fullName>
    </recommendedName>
</protein>
<feature type="domain" description="Ig-like" evidence="2">
    <location>
        <begin position="229"/>
        <end position="311"/>
    </location>
</feature>
<dbReference type="Gene3D" id="2.60.40.10">
    <property type="entry name" value="Immunoglobulins"/>
    <property type="match status" value="2"/>
</dbReference>
<evidence type="ECO:0000313" key="4">
    <source>
        <dbReference type="Proteomes" id="UP001187315"/>
    </source>
</evidence>
<dbReference type="PROSITE" id="PS50835">
    <property type="entry name" value="IG_LIKE"/>
    <property type="match status" value="2"/>
</dbReference>
<dbReference type="GO" id="GO:0002764">
    <property type="term" value="P:immune response-regulating signaling pathway"/>
    <property type="evidence" value="ECO:0007669"/>
    <property type="project" value="TreeGrafter"/>
</dbReference>
<dbReference type="EMBL" id="JAVHJS010000004">
    <property type="protein sequence ID" value="KAK2860185.1"/>
    <property type="molecule type" value="Genomic_DNA"/>
</dbReference>
<keyword evidence="1" id="KW-1015">Disulfide bond</keyword>